<dbReference type="InterPro" id="IPR036880">
    <property type="entry name" value="Kunitz_BPTI_sf"/>
</dbReference>
<organism evidence="10 11">
    <name type="scientific">Gekko japonicus</name>
    <name type="common">Schlegel's Japanese gecko</name>
    <dbReference type="NCBI Taxonomy" id="146911"/>
    <lineage>
        <taxon>Eukaryota</taxon>
        <taxon>Metazoa</taxon>
        <taxon>Chordata</taxon>
        <taxon>Craniata</taxon>
        <taxon>Vertebrata</taxon>
        <taxon>Euteleostomi</taxon>
        <taxon>Lepidosauria</taxon>
        <taxon>Squamata</taxon>
        <taxon>Bifurcata</taxon>
        <taxon>Gekkota</taxon>
        <taxon>Gekkonidae</taxon>
        <taxon>Gekkoninae</taxon>
        <taxon>Gekko</taxon>
    </lineage>
</organism>
<feature type="domain" description="BPTI/Kunitz inhibitor" evidence="9">
    <location>
        <begin position="121"/>
        <end position="171"/>
    </location>
</feature>
<feature type="signal peptide" evidence="8">
    <location>
        <begin position="1"/>
        <end position="22"/>
    </location>
</feature>
<keyword evidence="4 8" id="KW-0722">Serine protease inhibitor</keyword>
<dbReference type="InterPro" id="IPR020901">
    <property type="entry name" value="Prtase_inh_Kunz-CS"/>
</dbReference>
<dbReference type="InterPro" id="IPR008296">
    <property type="entry name" value="TFPI-like"/>
</dbReference>
<dbReference type="CDD" id="cd22615">
    <property type="entry name" value="Kunitz_TFPI1_TFPI2_3-like"/>
    <property type="match status" value="1"/>
</dbReference>
<keyword evidence="3" id="KW-0677">Repeat</keyword>
<evidence type="ECO:0000256" key="3">
    <source>
        <dbReference type="ARBA" id="ARBA00022737"/>
    </source>
</evidence>
<keyword evidence="6" id="KW-1015">Disulfide bond</keyword>
<gene>
    <name evidence="11" type="primary">TFPI</name>
</gene>
<dbReference type="PANTHER" id="PTHR10083">
    <property type="entry name" value="KUNITZ-TYPE PROTEASE INHIBITOR-RELATED"/>
    <property type="match status" value="1"/>
</dbReference>
<evidence type="ECO:0000256" key="7">
    <source>
        <dbReference type="ARBA" id="ARBA00023180"/>
    </source>
</evidence>
<sequence>MKVALLPGITFCLLFSFSSCHATANSEDEYPDVAVGPPLVPLKPGLSICAMKADAGPCKAIHSRYHFNIQTHQCELFDYGGCEGNENNFLTLEECQTMCIVPDLPGKKKRARFKKEKPSFCLLENDPGICRGMISRYFYNKDSQQCEKFMYGGCLGNQNNFESLRECQDICQNSPNSLQMEDGEKALPGMVNNSSPAVKQGSALLPSFCLTPMDRGFCRANEKRFFYNHTTGKCHPFSYSGCGGNVNNFTSRKSCLRMCKKGFIKRERGQRGIMKVRPKRKKQPAKLTDEEIVTERT</sequence>
<evidence type="ECO:0000259" key="9">
    <source>
        <dbReference type="PROSITE" id="PS50279"/>
    </source>
</evidence>
<reference evidence="11" key="1">
    <citation type="submission" date="2025-08" db="UniProtKB">
        <authorList>
            <consortium name="RefSeq"/>
        </authorList>
    </citation>
    <scope>IDENTIFICATION</scope>
</reference>
<comment type="subcellular location">
    <subcellularLocation>
        <location evidence="8">Secreted</location>
    </subcellularLocation>
</comment>
<dbReference type="RefSeq" id="XP_015274868.1">
    <property type="nucleotide sequence ID" value="XM_015419382.1"/>
</dbReference>
<evidence type="ECO:0000256" key="1">
    <source>
        <dbReference type="ARBA" id="ARBA00022690"/>
    </source>
</evidence>
<evidence type="ECO:0000313" key="10">
    <source>
        <dbReference type="Proteomes" id="UP000694871"/>
    </source>
</evidence>
<evidence type="ECO:0000256" key="2">
    <source>
        <dbReference type="ARBA" id="ARBA00022696"/>
    </source>
</evidence>
<dbReference type="Proteomes" id="UP000694871">
    <property type="component" value="Unplaced"/>
</dbReference>
<dbReference type="PROSITE" id="PS00280">
    <property type="entry name" value="BPTI_KUNITZ_1"/>
    <property type="match status" value="2"/>
</dbReference>
<dbReference type="CDD" id="cd22614">
    <property type="entry name" value="Kunitz_TFPI1_2-like"/>
    <property type="match status" value="1"/>
</dbReference>
<evidence type="ECO:0000256" key="8">
    <source>
        <dbReference type="PIRNR" id="PIRNR001620"/>
    </source>
</evidence>
<dbReference type="PRINTS" id="PR00759">
    <property type="entry name" value="BASICPTASE"/>
</dbReference>
<dbReference type="PANTHER" id="PTHR10083:SF374">
    <property type="entry name" value="BPTI_KUNITZ INHIBITOR DOMAIN-CONTAINING PROTEIN"/>
    <property type="match status" value="1"/>
</dbReference>
<dbReference type="SMART" id="SM00131">
    <property type="entry name" value="KU"/>
    <property type="match status" value="3"/>
</dbReference>
<dbReference type="Pfam" id="PF00014">
    <property type="entry name" value="Kunitz_BPTI"/>
    <property type="match status" value="3"/>
</dbReference>
<keyword evidence="5 8" id="KW-0094">Blood coagulation</keyword>
<dbReference type="PROSITE" id="PS50279">
    <property type="entry name" value="BPTI_KUNITZ_2"/>
    <property type="match status" value="3"/>
</dbReference>
<keyword evidence="7" id="KW-0325">Glycoprotein</keyword>
<accession>A0ABM1KMD1</accession>
<dbReference type="InterPro" id="IPR050098">
    <property type="entry name" value="TFPI/VKTCI-like"/>
</dbReference>
<keyword evidence="10" id="KW-1185">Reference proteome</keyword>
<keyword evidence="1 8" id="KW-0646">Protease inhibitor</keyword>
<proteinExistence type="predicted"/>
<dbReference type="PROSITE" id="PS51257">
    <property type="entry name" value="PROKAR_LIPOPROTEIN"/>
    <property type="match status" value="1"/>
</dbReference>
<dbReference type="SUPFAM" id="SSF57362">
    <property type="entry name" value="BPTI-like"/>
    <property type="match status" value="3"/>
</dbReference>
<dbReference type="GeneID" id="107117285"/>
<evidence type="ECO:0000256" key="5">
    <source>
        <dbReference type="ARBA" id="ARBA00023084"/>
    </source>
</evidence>
<protein>
    <recommendedName>
        <fullName evidence="8">Tissue factor pathway inhibitor</fullName>
    </recommendedName>
</protein>
<feature type="domain" description="BPTI/Kunitz inhibitor" evidence="9">
    <location>
        <begin position="209"/>
        <end position="259"/>
    </location>
</feature>
<feature type="domain" description="BPTI/Kunitz inhibitor" evidence="9">
    <location>
        <begin position="49"/>
        <end position="99"/>
    </location>
</feature>
<evidence type="ECO:0000313" key="11">
    <source>
        <dbReference type="RefSeq" id="XP_015274868.1"/>
    </source>
</evidence>
<evidence type="ECO:0000256" key="6">
    <source>
        <dbReference type="ARBA" id="ARBA00023157"/>
    </source>
</evidence>
<keyword evidence="2 8" id="KW-0356">Hemostasis</keyword>
<feature type="chain" id="PRO_5045016320" description="Tissue factor pathway inhibitor" evidence="8">
    <location>
        <begin position="23"/>
        <end position="297"/>
    </location>
</feature>
<dbReference type="CDD" id="cd22613">
    <property type="entry name" value="Kunitz_TFPI1_1-like"/>
    <property type="match status" value="1"/>
</dbReference>
<dbReference type="InterPro" id="IPR002223">
    <property type="entry name" value="Kunitz_BPTI"/>
</dbReference>
<evidence type="ECO:0000256" key="4">
    <source>
        <dbReference type="ARBA" id="ARBA00022900"/>
    </source>
</evidence>
<dbReference type="Gene3D" id="4.10.410.10">
    <property type="entry name" value="Pancreatic trypsin inhibitor Kunitz domain"/>
    <property type="match status" value="3"/>
</dbReference>
<name>A0ABM1KMD1_GEKJA</name>
<keyword evidence="8" id="KW-0732">Signal</keyword>
<dbReference type="PIRSF" id="PIRSF001620">
    <property type="entry name" value="TFPI"/>
    <property type="match status" value="1"/>
</dbReference>